<keyword evidence="8" id="KW-0520">NAD</keyword>
<evidence type="ECO:0000313" key="14">
    <source>
        <dbReference type="Proteomes" id="UP000002730"/>
    </source>
</evidence>
<organism evidence="13 14">
    <name type="scientific">Clostridium cellulovorans (strain ATCC 35296 / DSM 3052 / OCM 3 / 743B)</name>
    <dbReference type="NCBI Taxonomy" id="573061"/>
    <lineage>
        <taxon>Bacteria</taxon>
        <taxon>Bacillati</taxon>
        <taxon>Bacillota</taxon>
        <taxon>Clostridia</taxon>
        <taxon>Eubacteriales</taxon>
        <taxon>Clostridiaceae</taxon>
        <taxon>Clostridium</taxon>
    </lineage>
</organism>
<dbReference type="KEGG" id="ccb:Clocel_0089"/>
<keyword evidence="14" id="KW-1185">Reference proteome</keyword>
<dbReference type="EMBL" id="CP002160">
    <property type="protein sequence ID" value="ADL49878.1"/>
    <property type="molecule type" value="Genomic_DNA"/>
</dbReference>
<name>D9SNK7_CLOC7</name>
<dbReference type="Proteomes" id="UP000002730">
    <property type="component" value="Chromosome"/>
</dbReference>
<comment type="pathway">
    <text evidence="2 12">One-carbon metabolism; tetrahydrofolate interconversion.</text>
</comment>
<keyword evidence="5 12" id="KW-0285">Flavoprotein</keyword>
<protein>
    <recommendedName>
        <fullName evidence="12">Methylenetetrahydrofolate reductase</fullName>
        <ecNumber evidence="12">1.5.1.54</ecNumber>
    </recommendedName>
</protein>
<dbReference type="RefSeq" id="WP_010077597.1">
    <property type="nucleotide sequence ID" value="NC_014393.1"/>
</dbReference>
<comment type="pathway">
    <text evidence="10">Amino-acid biosynthesis; L-methionine biosynthesis via de novo pathway.</text>
</comment>
<keyword evidence="4" id="KW-0028">Amino-acid biosynthesis</keyword>
<dbReference type="PANTHER" id="PTHR45754">
    <property type="entry name" value="METHYLENETETRAHYDROFOLATE REDUCTASE"/>
    <property type="match status" value="1"/>
</dbReference>
<dbReference type="Gene3D" id="3.20.20.220">
    <property type="match status" value="1"/>
</dbReference>
<keyword evidence="7 12" id="KW-0560">Oxidoreductase</keyword>
<dbReference type="UniPathway" id="UPA00193"/>
<dbReference type="GO" id="GO:0106312">
    <property type="term" value="F:methylenetetrahydrofolate reductase (NADH) activity"/>
    <property type="evidence" value="ECO:0007669"/>
    <property type="project" value="UniProtKB-EC"/>
</dbReference>
<comment type="cofactor">
    <cofactor evidence="1 12">
        <name>FAD</name>
        <dbReference type="ChEBI" id="CHEBI:57692"/>
    </cofactor>
</comment>
<evidence type="ECO:0000256" key="11">
    <source>
        <dbReference type="ARBA" id="ARBA00048628"/>
    </source>
</evidence>
<dbReference type="EC" id="1.5.1.54" evidence="12"/>
<dbReference type="CDD" id="cd00537">
    <property type="entry name" value="MTHFR"/>
    <property type="match status" value="1"/>
</dbReference>
<accession>D9SNK7</accession>
<evidence type="ECO:0000256" key="3">
    <source>
        <dbReference type="ARBA" id="ARBA00006743"/>
    </source>
</evidence>
<dbReference type="AlphaFoldDB" id="D9SNK7"/>
<dbReference type="InterPro" id="IPR003171">
    <property type="entry name" value="Mehydrof_redctse-like"/>
</dbReference>
<evidence type="ECO:0000256" key="4">
    <source>
        <dbReference type="ARBA" id="ARBA00022605"/>
    </source>
</evidence>
<evidence type="ECO:0000256" key="1">
    <source>
        <dbReference type="ARBA" id="ARBA00001974"/>
    </source>
</evidence>
<dbReference type="SUPFAM" id="SSF51730">
    <property type="entry name" value="FAD-linked oxidoreductase"/>
    <property type="match status" value="1"/>
</dbReference>
<evidence type="ECO:0000256" key="12">
    <source>
        <dbReference type="RuleBase" id="RU003862"/>
    </source>
</evidence>
<comment type="similarity">
    <text evidence="3 12">Belongs to the methylenetetrahydrofolate reductase family.</text>
</comment>
<dbReference type="InterPro" id="IPR029041">
    <property type="entry name" value="FAD-linked_oxidoreductase-like"/>
</dbReference>
<dbReference type="NCBIfam" id="TIGR00676">
    <property type="entry name" value="fadh2"/>
    <property type="match status" value="1"/>
</dbReference>
<dbReference type="Pfam" id="PF02219">
    <property type="entry name" value="MTHFR"/>
    <property type="match status" value="1"/>
</dbReference>
<dbReference type="OrthoDB" id="9812555at2"/>
<dbReference type="GO" id="GO:0071949">
    <property type="term" value="F:FAD binding"/>
    <property type="evidence" value="ECO:0007669"/>
    <property type="project" value="TreeGrafter"/>
</dbReference>
<dbReference type="GO" id="GO:0005829">
    <property type="term" value="C:cytosol"/>
    <property type="evidence" value="ECO:0007669"/>
    <property type="project" value="InterPro"/>
</dbReference>
<evidence type="ECO:0000256" key="5">
    <source>
        <dbReference type="ARBA" id="ARBA00022630"/>
    </source>
</evidence>
<dbReference type="STRING" id="573061.Clocel_0089"/>
<dbReference type="InterPro" id="IPR004620">
    <property type="entry name" value="MTHF_reductase_bac"/>
</dbReference>
<evidence type="ECO:0000313" key="13">
    <source>
        <dbReference type="EMBL" id="ADL49878.1"/>
    </source>
</evidence>
<evidence type="ECO:0000256" key="8">
    <source>
        <dbReference type="ARBA" id="ARBA00023027"/>
    </source>
</evidence>
<evidence type="ECO:0000256" key="9">
    <source>
        <dbReference type="ARBA" id="ARBA00023167"/>
    </source>
</evidence>
<gene>
    <name evidence="13" type="ordered locus">Clocel_0089</name>
</gene>
<evidence type="ECO:0000256" key="6">
    <source>
        <dbReference type="ARBA" id="ARBA00022827"/>
    </source>
</evidence>
<reference evidence="13 14" key="1">
    <citation type="submission" date="2010-08" db="EMBL/GenBank/DDBJ databases">
        <title>Complete sequence of Clostridium cellulovorans 743B.</title>
        <authorList>
            <consortium name="US DOE Joint Genome Institute"/>
            <person name="Lucas S."/>
            <person name="Copeland A."/>
            <person name="Lapidus A."/>
            <person name="Cheng J.-F."/>
            <person name="Bruce D."/>
            <person name="Goodwin L."/>
            <person name="Pitluck S."/>
            <person name="Chertkov O."/>
            <person name="Detter J.C."/>
            <person name="Han C."/>
            <person name="Tapia R."/>
            <person name="Land M."/>
            <person name="Hauser L."/>
            <person name="Chang Y.-J."/>
            <person name="Jeffries C."/>
            <person name="Kyrpides N."/>
            <person name="Ivanova N."/>
            <person name="Mikhailova N."/>
            <person name="Hemme C.L."/>
            <person name="Woyke T."/>
        </authorList>
    </citation>
    <scope>NUCLEOTIDE SEQUENCE [LARGE SCALE GENOMIC DNA]</scope>
    <source>
        <strain evidence="14">ATCC 35296 / DSM 3052 / OCM 3 / 743B</strain>
    </source>
</reference>
<dbReference type="PANTHER" id="PTHR45754:SF3">
    <property type="entry name" value="METHYLENETETRAHYDROFOLATE REDUCTASE (NADPH)"/>
    <property type="match status" value="1"/>
</dbReference>
<evidence type="ECO:0000256" key="2">
    <source>
        <dbReference type="ARBA" id="ARBA00004777"/>
    </source>
</evidence>
<sequence>MKIKDILDNRQSFSVELFPPKKTDSFDNIINTLDNLNGLDIDFVSVTYGAGGSSRDNTVKLSKKIKSEYNLEVITHLTCINSKKDEIASLLDEMKENNLENILALRGDIPSEVIYDDYKYASDLIPEIKSLGDFCVGAACYPEKHPEAPSNVYDIKKLKQKTALGCDFLISQLFLDNTMFFNFQERLELADVNTKVLAGIMPVINKAQFERIIQLSGCNVPPKFKKILEKYEHNPSALKDAGIAYAIDQIIDLMCHDVDGIHLYIMNKPENAKRILDNITGLRNA</sequence>
<dbReference type="GO" id="GO:0009086">
    <property type="term" value="P:methionine biosynthetic process"/>
    <property type="evidence" value="ECO:0007669"/>
    <property type="project" value="UniProtKB-KW"/>
</dbReference>
<dbReference type="GO" id="GO:0035999">
    <property type="term" value="P:tetrahydrofolate interconversion"/>
    <property type="evidence" value="ECO:0007669"/>
    <property type="project" value="UniProtKB-UniPathway"/>
</dbReference>
<keyword evidence="6 12" id="KW-0274">FAD</keyword>
<comment type="catalytic activity">
    <reaction evidence="11">
        <text>(6S)-5-methyl-5,6,7,8-tetrahydrofolate + NAD(+) = (6R)-5,10-methylene-5,6,7,8-tetrahydrofolate + NADH + H(+)</text>
        <dbReference type="Rhea" id="RHEA:19821"/>
        <dbReference type="ChEBI" id="CHEBI:15378"/>
        <dbReference type="ChEBI" id="CHEBI:15636"/>
        <dbReference type="ChEBI" id="CHEBI:18608"/>
        <dbReference type="ChEBI" id="CHEBI:57540"/>
        <dbReference type="ChEBI" id="CHEBI:57945"/>
        <dbReference type="EC" id="1.5.1.54"/>
    </reaction>
    <physiologicalReaction direction="right-to-left" evidence="11">
        <dbReference type="Rhea" id="RHEA:19823"/>
    </physiologicalReaction>
</comment>
<dbReference type="eggNOG" id="COG0685">
    <property type="taxonomic scope" value="Bacteria"/>
</dbReference>
<proteinExistence type="inferred from homology"/>
<evidence type="ECO:0000256" key="7">
    <source>
        <dbReference type="ARBA" id="ARBA00023002"/>
    </source>
</evidence>
<dbReference type="HOGENOM" id="CLU_025841_0_2_9"/>
<evidence type="ECO:0000256" key="10">
    <source>
        <dbReference type="ARBA" id="ARBA00034478"/>
    </source>
</evidence>
<keyword evidence="9" id="KW-0486">Methionine biosynthesis</keyword>